<comment type="subcellular location">
    <subcellularLocation>
        <location evidence="1">Membrane</location>
        <topology evidence="1">Multi-pass membrane protein</topology>
    </subcellularLocation>
</comment>
<evidence type="ECO:0000256" key="9">
    <source>
        <dbReference type="ARBA" id="ARBA00044648"/>
    </source>
</evidence>
<dbReference type="PROSITE" id="PS50850">
    <property type="entry name" value="MFS"/>
    <property type="match status" value="1"/>
</dbReference>
<evidence type="ECO:0000256" key="7">
    <source>
        <dbReference type="ARBA" id="ARBA00023136"/>
    </source>
</evidence>
<evidence type="ECO:0000256" key="16">
    <source>
        <dbReference type="SAM" id="MobiDB-lite"/>
    </source>
</evidence>
<evidence type="ECO:0000259" key="19">
    <source>
        <dbReference type="PROSITE" id="PS50850"/>
    </source>
</evidence>
<feature type="transmembrane region" description="Helical" evidence="17">
    <location>
        <begin position="368"/>
        <end position="391"/>
    </location>
</feature>
<evidence type="ECO:0000313" key="20">
    <source>
        <dbReference type="EMBL" id="CAK9023563.1"/>
    </source>
</evidence>
<comment type="catalytic activity">
    <reaction evidence="13">
        <text>D-fructose(out) = D-fructose(in)</text>
        <dbReference type="Rhea" id="RHEA:60372"/>
        <dbReference type="ChEBI" id="CHEBI:37721"/>
    </reaction>
    <physiologicalReaction direction="left-to-right" evidence="13">
        <dbReference type="Rhea" id="RHEA:60373"/>
    </physiologicalReaction>
</comment>
<dbReference type="InterPro" id="IPR011009">
    <property type="entry name" value="Kinase-like_dom_sf"/>
</dbReference>
<evidence type="ECO:0000256" key="15">
    <source>
        <dbReference type="PROSITE-ProRule" id="PRU00708"/>
    </source>
</evidence>
<comment type="similarity">
    <text evidence="2">Belongs to the major facilitator superfamily. Sugar transporter (TC 2.A.1.1) family.</text>
</comment>
<evidence type="ECO:0000256" key="2">
    <source>
        <dbReference type="ARBA" id="ARBA00010992"/>
    </source>
</evidence>
<feature type="transmembrane region" description="Helical" evidence="17">
    <location>
        <begin position="336"/>
        <end position="356"/>
    </location>
</feature>
<dbReference type="InterPro" id="IPR003663">
    <property type="entry name" value="Sugar/inositol_transpt"/>
</dbReference>
<dbReference type="Pfam" id="PF13041">
    <property type="entry name" value="PPR_2"/>
    <property type="match status" value="1"/>
</dbReference>
<feature type="transmembrane region" description="Helical" evidence="17">
    <location>
        <begin position="120"/>
        <end position="141"/>
    </location>
</feature>
<feature type="transmembrane region" description="Helical" evidence="17">
    <location>
        <begin position="403"/>
        <end position="427"/>
    </location>
</feature>
<evidence type="ECO:0000256" key="10">
    <source>
        <dbReference type="ARBA" id="ARBA00044656"/>
    </source>
</evidence>
<feature type="repeat" description="PPR" evidence="15">
    <location>
        <begin position="1118"/>
        <end position="1152"/>
    </location>
</feature>
<dbReference type="SUPFAM" id="SSF56112">
    <property type="entry name" value="Protein kinase-like (PK-like)"/>
    <property type="match status" value="1"/>
</dbReference>
<dbReference type="InterPro" id="IPR050814">
    <property type="entry name" value="Myo-inositol_Transporter"/>
</dbReference>
<dbReference type="Pfam" id="PF01535">
    <property type="entry name" value="PPR"/>
    <property type="match status" value="1"/>
</dbReference>
<evidence type="ECO:0000256" key="14">
    <source>
        <dbReference type="ARBA" id="ARBA00044780"/>
    </source>
</evidence>
<dbReference type="NCBIfam" id="TIGR00879">
    <property type="entry name" value="SP"/>
    <property type="match status" value="1"/>
</dbReference>
<dbReference type="Gene3D" id="1.25.40.10">
    <property type="entry name" value="Tetratricopeptide repeat domain"/>
    <property type="match status" value="2"/>
</dbReference>
<dbReference type="SMART" id="SM00220">
    <property type="entry name" value="S_TKc"/>
    <property type="match status" value="1"/>
</dbReference>
<dbReference type="PRINTS" id="PR00171">
    <property type="entry name" value="SUGRTRNSPORT"/>
</dbReference>
<feature type="transmembrane region" description="Helical" evidence="17">
    <location>
        <begin position="95"/>
        <end position="114"/>
    </location>
</feature>
<comment type="caution">
    <text evidence="20">The sequence shown here is derived from an EMBL/GenBank/DDBJ whole genome shotgun (WGS) entry which is preliminary data.</text>
</comment>
<evidence type="ECO:0000256" key="17">
    <source>
        <dbReference type="SAM" id="Phobius"/>
    </source>
</evidence>
<keyword evidence="6 17" id="KW-1133">Transmembrane helix</keyword>
<accession>A0ABP0K9W1</accession>
<evidence type="ECO:0000259" key="18">
    <source>
        <dbReference type="PROSITE" id="PS50011"/>
    </source>
</evidence>
<comment type="subunit">
    <text evidence="3">Homodimer.</text>
</comment>
<sequence length="1267" mass="138935">MSTSSIQMLYNAEEESRQTLDTDLGQLKRTVAVASLSTFCLGYNTGIVAGAQEAIMEDLKLENLAVAELVSAALLGATVGALCGQFANSLGRRRALLTTALLFLAAPLLSATAPNYGLLLFGRTLTGIPIGVSSVLTNLYITEVSPAVCRGRLGGWAPFIGTSGILVSYLVSAVLQTFPNAAWRFQIGLGAVPALAQLFLSGNLPETPRWLLSQSRKGEAKESLRQLFRKVHSRCIEEEMSRLEGDLRAISDVPNVPMWGLFGGQHRAATFVGVGINVLQQVSGINVFIYFAEQILDDAGLGHYAMLSAAIVSGIQLAATAALIRYIDKLGRRPLAATGIVGMLVGLMLIVVGSLLRGAGALLSVTAWFALSSMLIYRAAFSLSLGPLPYVMTSEFFAQEARAAGVGFCWAMNWLSNFGVSLCFKVLVKALPGPYGQAIIFGMYMFFCVVALVFVLLLLPETNGVSLEDGTWGILLKIAVQGTSGFRITEILFHARMQRELGFVRSQCPSFAKSKLTVFDVFDLGDVIGSGNFGQAVSGTAAAFAVKVVDMESSQAKAMQVYQAARDELEIMKGLNHPHIVKLIQVFQDKRFLYVVMERVKGGELFEALKSELAVIVEQDVAGVGLQLMKALDYIHSCNIVHRDIKAQNILLSHPPILPGRALQNAEIKLIDFGLSAKLPRECWRHQDRAFDTICGTPACCAPEIWATQEKAMPLWRKRWGMRYGCKVDIYAAGVVLYMALLGKLPFNASDTRKLATLVCSPHEFPSYQSKDGGFQVSKSCRECLSMMLEKDPNKRCSALQASRHQWLQGTAPKKRSLPKPIPQEVRSSAAEEAQAAAHVQTSQKISTEVENERLQALVQARNDWEEVPMIGSEPWGGEMVDDLQTIFAIDISMAFADMLDDIALQARDPQSTRVVNLVMQMYDNLLARLAEKDMDLPEVATMAKHTLVEVYSSLVYCVVRASRFNLVERLLDDMISKGVARPLHFYESTMKQLAGVKKYKFALSVYDRLAADGLEPSPVTLSCLINFAAEVGELRRAVSFFEILSSVSTPSIRAYMTVLRVHSLRQDWPSAMSTINDMKCRGVAVDTLALNVALSTGVMADHLEAVEALVNEASSVDIVSYNTLIKGYALRSNLAKAEQAFQSLLRRGLRPNAITFNTIMDAAVRSGDCAYAWHVLDDMELSYGLKPDRFTCSILVKGVAKCREDHIHKALALVRKVAESCADVLCEPLCHCALRGEYRKLEEDRQQRLILIPMVVPRQLLLHSRS</sequence>
<dbReference type="InterPro" id="IPR020846">
    <property type="entry name" value="MFS_dom"/>
</dbReference>
<evidence type="ECO:0000256" key="8">
    <source>
        <dbReference type="ARBA" id="ARBA00044637"/>
    </source>
</evidence>
<keyword evidence="5 17" id="KW-0812">Transmembrane</keyword>
<evidence type="ECO:0000256" key="11">
    <source>
        <dbReference type="ARBA" id="ARBA00044662"/>
    </source>
</evidence>
<evidence type="ECO:0000256" key="4">
    <source>
        <dbReference type="ARBA" id="ARBA00022448"/>
    </source>
</evidence>
<dbReference type="PROSITE" id="PS00217">
    <property type="entry name" value="SUGAR_TRANSPORT_2"/>
    <property type="match status" value="1"/>
</dbReference>
<feature type="transmembrane region" description="Helical" evidence="17">
    <location>
        <begin position="64"/>
        <end position="83"/>
    </location>
</feature>
<feature type="transmembrane region" description="Helical" evidence="17">
    <location>
        <begin position="304"/>
        <end position="324"/>
    </location>
</feature>
<dbReference type="EMBL" id="CAXAMM010010535">
    <property type="protein sequence ID" value="CAK9023563.1"/>
    <property type="molecule type" value="Genomic_DNA"/>
</dbReference>
<dbReference type="PANTHER" id="PTHR48020:SF12">
    <property type="entry name" value="PROTON MYO-INOSITOL COTRANSPORTER"/>
    <property type="match status" value="1"/>
</dbReference>
<feature type="domain" description="Protein kinase" evidence="18">
    <location>
        <begin position="522"/>
        <end position="808"/>
    </location>
</feature>
<reference evidence="20 21" key="1">
    <citation type="submission" date="2024-02" db="EMBL/GenBank/DDBJ databases">
        <authorList>
            <person name="Chen Y."/>
            <person name="Shah S."/>
            <person name="Dougan E. K."/>
            <person name="Thang M."/>
            <person name="Chan C."/>
        </authorList>
    </citation>
    <scope>NUCLEOTIDE SEQUENCE [LARGE SCALE GENOMIC DNA]</scope>
</reference>
<feature type="domain" description="Major facilitator superfamily (MFS) profile" evidence="19">
    <location>
        <begin position="30"/>
        <end position="463"/>
    </location>
</feature>
<comment type="catalytic activity">
    <reaction evidence="8">
        <text>D-galactose(in) = D-galactose(out)</text>
        <dbReference type="Rhea" id="RHEA:34915"/>
        <dbReference type="ChEBI" id="CHEBI:4139"/>
    </reaction>
    <physiologicalReaction direction="right-to-left" evidence="8">
        <dbReference type="Rhea" id="RHEA:34917"/>
    </physiologicalReaction>
</comment>
<feature type="region of interest" description="Disordered" evidence="16">
    <location>
        <begin position="828"/>
        <end position="847"/>
    </location>
</feature>
<dbReference type="InterPro" id="IPR002885">
    <property type="entry name" value="PPR_rpt"/>
</dbReference>
<protein>
    <recommendedName>
        <fullName evidence="14">Hexose transporter 1</fullName>
    </recommendedName>
</protein>
<dbReference type="NCBIfam" id="TIGR00756">
    <property type="entry name" value="PPR"/>
    <property type="match status" value="2"/>
</dbReference>
<comment type="catalytic activity">
    <reaction evidence="10">
        <text>D-xylose(out) = D-xylose(in)</text>
        <dbReference type="Rhea" id="RHEA:78427"/>
        <dbReference type="ChEBI" id="CHEBI:53455"/>
    </reaction>
    <physiologicalReaction direction="left-to-right" evidence="10">
        <dbReference type="Rhea" id="RHEA:78428"/>
    </physiologicalReaction>
</comment>
<dbReference type="Pfam" id="PF00083">
    <property type="entry name" value="Sugar_tr"/>
    <property type="match status" value="1"/>
</dbReference>
<evidence type="ECO:0000256" key="3">
    <source>
        <dbReference type="ARBA" id="ARBA00011738"/>
    </source>
</evidence>
<proteinExistence type="inferred from homology"/>
<name>A0ABP0K9W1_9DINO</name>
<feature type="transmembrane region" description="Helical" evidence="17">
    <location>
        <begin position="439"/>
        <end position="459"/>
    </location>
</feature>
<comment type="catalytic activity">
    <reaction evidence="11">
        <text>D-mannose(out) = D-mannose(in)</text>
        <dbReference type="Rhea" id="RHEA:78391"/>
        <dbReference type="ChEBI" id="CHEBI:4208"/>
    </reaction>
    <physiologicalReaction direction="left-to-right" evidence="11">
        <dbReference type="Rhea" id="RHEA:78392"/>
    </physiologicalReaction>
</comment>
<dbReference type="Gene3D" id="1.10.510.10">
    <property type="entry name" value="Transferase(Phosphotransferase) domain 1"/>
    <property type="match status" value="1"/>
</dbReference>
<evidence type="ECO:0000256" key="12">
    <source>
        <dbReference type="ARBA" id="ARBA00044668"/>
    </source>
</evidence>
<dbReference type="InterPro" id="IPR005829">
    <property type="entry name" value="Sugar_transporter_CS"/>
</dbReference>
<dbReference type="PANTHER" id="PTHR48020">
    <property type="entry name" value="PROTON MYO-INOSITOL COTRANSPORTER"/>
    <property type="match status" value="1"/>
</dbReference>
<gene>
    <name evidence="20" type="ORF">SCF082_LOCUS16259</name>
</gene>
<dbReference type="InterPro" id="IPR005828">
    <property type="entry name" value="MFS_sugar_transport-like"/>
</dbReference>
<organism evidence="20 21">
    <name type="scientific">Durusdinium trenchii</name>
    <dbReference type="NCBI Taxonomy" id="1381693"/>
    <lineage>
        <taxon>Eukaryota</taxon>
        <taxon>Sar</taxon>
        <taxon>Alveolata</taxon>
        <taxon>Dinophyceae</taxon>
        <taxon>Suessiales</taxon>
        <taxon>Symbiodiniaceae</taxon>
        <taxon>Durusdinium</taxon>
    </lineage>
</organism>
<dbReference type="PROSITE" id="PS50011">
    <property type="entry name" value="PROTEIN_KINASE_DOM"/>
    <property type="match status" value="1"/>
</dbReference>
<feature type="transmembrane region" description="Helical" evidence="17">
    <location>
        <begin position="153"/>
        <end position="175"/>
    </location>
</feature>
<evidence type="ECO:0000256" key="6">
    <source>
        <dbReference type="ARBA" id="ARBA00022989"/>
    </source>
</evidence>
<evidence type="ECO:0000256" key="13">
    <source>
        <dbReference type="ARBA" id="ARBA00044710"/>
    </source>
</evidence>
<dbReference type="PROSITE" id="PS51375">
    <property type="entry name" value="PPR"/>
    <property type="match status" value="2"/>
</dbReference>
<dbReference type="Pfam" id="PF00069">
    <property type="entry name" value="Pkinase"/>
    <property type="match status" value="1"/>
</dbReference>
<dbReference type="InterPro" id="IPR008271">
    <property type="entry name" value="Ser/Thr_kinase_AS"/>
</dbReference>
<evidence type="ECO:0000313" key="21">
    <source>
        <dbReference type="Proteomes" id="UP001642464"/>
    </source>
</evidence>
<comment type="catalytic activity">
    <reaction evidence="12">
        <text>D-glucosamine(out) = D-glucosamine(in)</text>
        <dbReference type="Rhea" id="RHEA:78423"/>
        <dbReference type="ChEBI" id="CHEBI:58723"/>
    </reaction>
    <physiologicalReaction direction="left-to-right" evidence="12">
        <dbReference type="Rhea" id="RHEA:78424"/>
    </physiologicalReaction>
</comment>
<dbReference type="InterPro" id="IPR036259">
    <property type="entry name" value="MFS_trans_sf"/>
</dbReference>
<feature type="transmembrane region" description="Helical" evidence="17">
    <location>
        <begin position="268"/>
        <end position="292"/>
    </location>
</feature>
<keyword evidence="4" id="KW-0813">Transport</keyword>
<keyword evidence="21" id="KW-1185">Reference proteome</keyword>
<feature type="repeat" description="PPR" evidence="15">
    <location>
        <begin position="1153"/>
        <end position="1188"/>
    </location>
</feature>
<keyword evidence="7 17" id="KW-0472">Membrane</keyword>
<dbReference type="PROSITE" id="PS00216">
    <property type="entry name" value="SUGAR_TRANSPORT_1"/>
    <property type="match status" value="1"/>
</dbReference>
<evidence type="ECO:0000256" key="1">
    <source>
        <dbReference type="ARBA" id="ARBA00004141"/>
    </source>
</evidence>
<dbReference type="SUPFAM" id="SSF103473">
    <property type="entry name" value="MFS general substrate transporter"/>
    <property type="match status" value="1"/>
</dbReference>
<evidence type="ECO:0000256" key="5">
    <source>
        <dbReference type="ARBA" id="ARBA00022692"/>
    </source>
</evidence>
<dbReference type="InterPro" id="IPR000719">
    <property type="entry name" value="Prot_kinase_dom"/>
</dbReference>
<dbReference type="InterPro" id="IPR011990">
    <property type="entry name" value="TPR-like_helical_dom_sf"/>
</dbReference>
<dbReference type="PROSITE" id="PS00108">
    <property type="entry name" value="PROTEIN_KINASE_ST"/>
    <property type="match status" value="1"/>
</dbReference>
<comment type="catalytic activity">
    <reaction evidence="9">
        <text>D-glucose(out) = D-glucose(in)</text>
        <dbReference type="Rhea" id="RHEA:60376"/>
        <dbReference type="ChEBI" id="CHEBI:4167"/>
    </reaction>
    <physiologicalReaction direction="left-to-right" evidence="9">
        <dbReference type="Rhea" id="RHEA:60377"/>
    </physiologicalReaction>
</comment>
<dbReference type="Proteomes" id="UP001642464">
    <property type="component" value="Unassembled WGS sequence"/>
</dbReference>
<dbReference type="Gene3D" id="1.20.1250.20">
    <property type="entry name" value="MFS general substrate transporter like domains"/>
    <property type="match status" value="1"/>
</dbReference>